<protein>
    <submittedName>
        <fullName evidence="2">Uncharacterized protein</fullName>
    </submittedName>
</protein>
<dbReference type="GeneID" id="303296344"/>
<reference evidence="3" key="1">
    <citation type="journal article" date="2019" name="Int. J. Syst. Evol. Microbiol.">
        <title>The Global Catalogue of Microorganisms (GCM) 10K type strain sequencing project: providing services to taxonomists for standard genome sequencing and annotation.</title>
        <authorList>
            <consortium name="The Broad Institute Genomics Platform"/>
            <consortium name="The Broad Institute Genome Sequencing Center for Infectious Disease"/>
            <person name="Wu L."/>
            <person name="Ma J."/>
        </authorList>
    </citation>
    <scope>NUCLEOTIDE SEQUENCE [LARGE SCALE GENOMIC DNA]</scope>
    <source>
        <strain evidence="3">CGMCC 1.16455</strain>
    </source>
</reference>
<name>A0ABW0FMB9_9MICO</name>
<evidence type="ECO:0000313" key="2">
    <source>
        <dbReference type="EMBL" id="MFC5299545.1"/>
    </source>
</evidence>
<evidence type="ECO:0000256" key="1">
    <source>
        <dbReference type="SAM" id="MobiDB-lite"/>
    </source>
</evidence>
<evidence type="ECO:0000313" key="3">
    <source>
        <dbReference type="Proteomes" id="UP001595937"/>
    </source>
</evidence>
<organism evidence="2 3">
    <name type="scientific">Brachybacterium tyrofermentans</name>
    <dbReference type="NCBI Taxonomy" id="47848"/>
    <lineage>
        <taxon>Bacteria</taxon>
        <taxon>Bacillati</taxon>
        <taxon>Actinomycetota</taxon>
        <taxon>Actinomycetes</taxon>
        <taxon>Micrococcales</taxon>
        <taxon>Dermabacteraceae</taxon>
        <taxon>Brachybacterium</taxon>
    </lineage>
</organism>
<feature type="region of interest" description="Disordered" evidence="1">
    <location>
        <begin position="1"/>
        <end position="27"/>
    </location>
</feature>
<accession>A0ABW0FMB9</accession>
<dbReference type="RefSeq" id="WP_193117225.1">
    <property type="nucleotide sequence ID" value="NZ_BAAAIR010000025.1"/>
</dbReference>
<comment type="caution">
    <text evidence="2">The sequence shown here is derived from an EMBL/GenBank/DDBJ whole genome shotgun (WGS) entry which is preliminary data.</text>
</comment>
<dbReference type="EMBL" id="JBHSLN010000088">
    <property type="protein sequence ID" value="MFC5299545.1"/>
    <property type="molecule type" value="Genomic_DNA"/>
</dbReference>
<dbReference type="Proteomes" id="UP001595937">
    <property type="component" value="Unassembled WGS sequence"/>
</dbReference>
<proteinExistence type="predicted"/>
<gene>
    <name evidence="2" type="ORF">ACFPK8_18685</name>
</gene>
<keyword evidence="3" id="KW-1185">Reference proteome</keyword>
<sequence>MTPLSPPSRPRDRGGPSDPLPGTRVTIPLTDAPGDLAVVRVIAAPRRDMARAGRLGTPLLPFADSLLVDVSVDGRLVLPGAWVQREVLDRGTPLAPVRVGAVDLRPPAVIAGDGEQAQLHWGETVWPLDLGGVVAIPPTARASAHPLSRLRRLVLVAAGRRADIALTLWQDPGFELPWHDVRLLPHAARWFELAEVPVGMRYSDAEQAQGVGRARQRP</sequence>